<dbReference type="InterPro" id="IPR000073">
    <property type="entry name" value="AB_hydrolase_1"/>
</dbReference>
<evidence type="ECO:0000313" key="2">
    <source>
        <dbReference type="EMBL" id="MBC9979034.1"/>
    </source>
</evidence>
<keyword evidence="2" id="KW-0378">Hydrolase</keyword>
<dbReference type="PANTHER" id="PTHR43194">
    <property type="entry name" value="HYDROLASE ALPHA/BETA FOLD FAMILY"/>
    <property type="match status" value="1"/>
</dbReference>
<dbReference type="Pfam" id="PF00561">
    <property type="entry name" value="Abhydrolase_1"/>
    <property type="match status" value="1"/>
</dbReference>
<dbReference type="EMBL" id="JAATTO010000015">
    <property type="protein sequence ID" value="MBC9979034.1"/>
    <property type="molecule type" value="Genomic_DNA"/>
</dbReference>
<proteinExistence type="predicted"/>
<dbReference type="SUPFAM" id="SSF53474">
    <property type="entry name" value="alpha/beta-Hydrolases"/>
    <property type="match status" value="1"/>
</dbReference>
<dbReference type="InterPro" id="IPR050228">
    <property type="entry name" value="Carboxylesterase_BioH"/>
</dbReference>
<dbReference type="InterPro" id="IPR029058">
    <property type="entry name" value="AB_hydrolase_fold"/>
</dbReference>
<evidence type="ECO:0000313" key="3">
    <source>
        <dbReference type="Proteomes" id="UP000639516"/>
    </source>
</evidence>
<evidence type="ECO:0000259" key="1">
    <source>
        <dbReference type="Pfam" id="PF00561"/>
    </source>
</evidence>
<organism evidence="2 3">
    <name type="scientific">Bradyrhizobium campsiandrae</name>
    <dbReference type="NCBI Taxonomy" id="1729892"/>
    <lineage>
        <taxon>Bacteria</taxon>
        <taxon>Pseudomonadati</taxon>
        <taxon>Pseudomonadota</taxon>
        <taxon>Alphaproteobacteria</taxon>
        <taxon>Hyphomicrobiales</taxon>
        <taxon>Nitrobacteraceae</taxon>
        <taxon>Bradyrhizobium</taxon>
    </lineage>
</organism>
<comment type="caution">
    <text evidence="2">The sequence shown here is derived from an EMBL/GenBank/DDBJ whole genome shotgun (WGS) entry which is preliminary data.</text>
</comment>
<feature type="domain" description="AB hydrolase-1" evidence="1">
    <location>
        <begin position="39"/>
        <end position="271"/>
    </location>
</feature>
<keyword evidence="3" id="KW-1185">Reference proteome</keyword>
<dbReference type="Gene3D" id="3.40.50.1820">
    <property type="entry name" value="alpha/beta hydrolase"/>
    <property type="match status" value="1"/>
</dbReference>
<gene>
    <name evidence="2" type="ORF">HA482_12560</name>
</gene>
<name>A0ABR7U6I7_9BRAD</name>
<accession>A0ABR7U6I7</accession>
<dbReference type="Proteomes" id="UP000639516">
    <property type="component" value="Unassembled WGS sequence"/>
</dbReference>
<dbReference type="PANTHER" id="PTHR43194:SF2">
    <property type="entry name" value="PEROXISOMAL MEMBRANE PROTEIN LPX1"/>
    <property type="match status" value="1"/>
</dbReference>
<dbReference type="GO" id="GO:0016787">
    <property type="term" value="F:hydrolase activity"/>
    <property type="evidence" value="ECO:0007669"/>
    <property type="project" value="UniProtKB-KW"/>
</dbReference>
<reference evidence="2 3" key="1">
    <citation type="journal article" date="2020" name="Arch. Microbiol.">
        <title>Bradyrhizobium campsiandrae sp. nov., a nitrogen-fixing bacterial strain isolated from a native leguminous tree from the Amazon adapted to flooded conditions.</title>
        <authorList>
            <person name="Cabral Michel D."/>
            <person name="Martins da Costa E."/>
            <person name="Azarias Guimaraes A."/>
            <person name="Soares de Carvalho T."/>
            <person name="Santos de Castro Caputo P."/>
            <person name="Willems A."/>
            <person name="de Souza Moreira F.M."/>
        </authorList>
    </citation>
    <scope>NUCLEOTIDE SEQUENCE [LARGE SCALE GENOMIC DNA]</scope>
    <source>
        <strain evidence="3">INPA 384B</strain>
    </source>
</reference>
<protein>
    <submittedName>
        <fullName evidence="2">Alpha/beta hydrolase</fullName>
    </submittedName>
</protein>
<dbReference type="RefSeq" id="WP_188107494.1">
    <property type="nucleotide sequence ID" value="NZ_JAANIH010000081.1"/>
</dbReference>
<sequence>MGTSFDPSRSVPLQRRFRMSDGVELIGDVWGTSDLPPALLLHGGGQTRHAWKRTAAVLADRGYCAVAVDQRGHGDSGWSADGAYEIDHFANDVRQLAAGLPAKPVLIGASLGGMASLIAAGEADTSVAAALVLVDITPRIEPAGVERVRKFMAAHIDDGFATLEEVSEAIAAYLPHRPRPKNLDGLNRNLKLGKDGRYRWHYDPAFVRGMSARADGDREARLTAAAQRLRIPVLLVRGGSSELVSEDIAREFVGRVPNARYVDVHGAAHMVAGDVNDPFTEEVLAFLDGLSNL</sequence>